<dbReference type="GO" id="GO:0046872">
    <property type="term" value="F:metal ion binding"/>
    <property type="evidence" value="ECO:0007669"/>
    <property type="project" value="UniProtKB-KW"/>
</dbReference>
<gene>
    <name evidence="7" type="ORF">C4B63_11g19</name>
</gene>
<dbReference type="GO" id="GO:0051537">
    <property type="term" value="F:2 iron, 2 sulfur cluster binding"/>
    <property type="evidence" value="ECO:0007669"/>
    <property type="project" value="UniProtKB-KW"/>
</dbReference>
<reference evidence="7 8" key="1">
    <citation type="journal article" date="2018" name="Microb. Genom.">
        <title>Expanding an expanded genome: long-read sequencing of Trypanosoma cruzi.</title>
        <authorList>
            <person name="Berna L."/>
            <person name="Rodriguez M."/>
            <person name="Chiribao M.L."/>
            <person name="Parodi-Talice A."/>
            <person name="Pita S."/>
            <person name="Rijo G."/>
            <person name="Alvarez-Valin F."/>
            <person name="Robello C."/>
        </authorList>
    </citation>
    <scope>NUCLEOTIDE SEQUENCE [LARGE SCALE GENOMIC DNA]</scope>
    <source>
        <strain evidence="7 8">Dm28c</strain>
    </source>
</reference>
<evidence type="ECO:0000256" key="2">
    <source>
        <dbReference type="ARBA" id="ARBA00022723"/>
    </source>
</evidence>
<dbReference type="AlphaFoldDB" id="A0A2V2VQI6"/>
<dbReference type="FunFam" id="2.102.10.10:FF:000032">
    <property type="entry name" value="Rieske_[2Fe-2S]_domain/Rieske-like_[2Fe-2S ]_domain_containing_protein_-_putative"/>
    <property type="match status" value="1"/>
</dbReference>
<dbReference type="Pfam" id="PF22543">
    <property type="entry name" value="Rieske_4"/>
    <property type="match status" value="1"/>
</dbReference>
<dbReference type="SUPFAM" id="SSF50022">
    <property type="entry name" value="ISP domain"/>
    <property type="match status" value="1"/>
</dbReference>
<dbReference type="VEuPathDB" id="TriTrypDB:TCSYLVIO_006397"/>
<proteinExistence type="predicted"/>
<keyword evidence="2" id="KW-0479">Metal-binding</keyword>
<dbReference type="PANTHER" id="PTHR21496">
    <property type="entry name" value="FERREDOXIN-RELATED"/>
    <property type="match status" value="1"/>
</dbReference>
<evidence type="ECO:0000313" key="8">
    <source>
        <dbReference type="Proteomes" id="UP000246121"/>
    </source>
</evidence>
<evidence type="ECO:0000256" key="5">
    <source>
        <dbReference type="ARBA" id="ARBA00034078"/>
    </source>
</evidence>
<dbReference type="InterPro" id="IPR054716">
    <property type="entry name" value="Sol_Rieske_ferrdox_dom"/>
</dbReference>
<comment type="cofactor">
    <cofactor evidence="5">
        <name>[2Fe-2S] cluster</name>
        <dbReference type="ChEBI" id="CHEBI:190135"/>
    </cofactor>
</comment>
<dbReference type="PROSITE" id="PS51296">
    <property type="entry name" value="RIESKE"/>
    <property type="match status" value="1"/>
</dbReference>
<keyword evidence="3" id="KW-0408">Iron</keyword>
<dbReference type="VEuPathDB" id="TriTrypDB:TcG_03630"/>
<keyword evidence="1" id="KW-0001">2Fe-2S</keyword>
<dbReference type="VEuPathDB" id="TriTrypDB:C4B63_11g19"/>
<dbReference type="VEuPathDB" id="TriTrypDB:TcBrA4_0082220"/>
<keyword evidence="4" id="KW-0411">Iron-sulfur</keyword>
<dbReference type="VEuPathDB" id="TriTrypDB:TcCLB.507081.40"/>
<dbReference type="PANTHER" id="PTHR21496:SF0">
    <property type="entry name" value="RIESKE DOMAIN-CONTAINING PROTEIN"/>
    <property type="match status" value="1"/>
</dbReference>
<name>A0A2V2VQI6_TRYCR</name>
<feature type="domain" description="Rieske" evidence="6">
    <location>
        <begin position="7"/>
        <end position="125"/>
    </location>
</feature>
<evidence type="ECO:0000259" key="6">
    <source>
        <dbReference type="PROSITE" id="PS51296"/>
    </source>
</evidence>
<dbReference type="InterPro" id="IPR017941">
    <property type="entry name" value="Rieske_2Fe-2S"/>
</dbReference>
<dbReference type="Proteomes" id="UP000246121">
    <property type="component" value="Unassembled WGS sequence"/>
</dbReference>
<dbReference type="VEuPathDB" id="TriTrypDB:TCDM_04008"/>
<evidence type="ECO:0000256" key="3">
    <source>
        <dbReference type="ARBA" id="ARBA00023004"/>
    </source>
</evidence>
<dbReference type="Gene3D" id="3.40.50.80">
    <property type="entry name" value="Nucleotide-binding domain of ferredoxin-NADP reductase (FNR) module"/>
    <property type="match status" value="1"/>
</dbReference>
<comment type="caution">
    <text evidence="7">The sequence shown here is derived from an EMBL/GenBank/DDBJ whole genome shotgun (WGS) entry which is preliminary data.</text>
</comment>
<organism evidence="7 8">
    <name type="scientific">Trypanosoma cruzi</name>
    <dbReference type="NCBI Taxonomy" id="5693"/>
    <lineage>
        <taxon>Eukaryota</taxon>
        <taxon>Discoba</taxon>
        <taxon>Euglenozoa</taxon>
        <taxon>Kinetoplastea</taxon>
        <taxon>Metakinetoplastina</taxon>
        <taxon>Trypanosomatida</taxon>
        <taxon>Trypanosomatidae</taxon>
        <taxon>Trypanosoma</taxon>
        <taxon>Schizotrypanum</taxon>
    </lineage>
</organism>
<dbReference type="EMBL" id="PRFA01000011">
    <property type="protein sequence ID" value="PWU98655.1"/>
    <property type="molecule type" value="Genomic_DNA"/>
</dbReference>
<protein>
    <recommendedName>
        <fullName evidence="6">Rieske domain-containing protein</fullName>
    </recommendedName>
</protein>
<dbReference type="CDD" id="cd03467">
    <property type="entry name" value="Rieske"/>
    <property type="match status" value="1"/>
</dbReference>
<evidence type="ECO:0000256" key="4">
    <source>
        <dbReference type="ARBA" id="ARBA00023014"/>
    </source>
</evidence>
<accession>A0A2V2VQI6</accession>
<dbReference type="CDD" id="cd00322">
    <property type="entry name" value="FNR_like"/>
    <property type="match status" value="1"/>
</dbReference>
<evidence type="ECO:0000313" key="7">
    <source>
        <dbReference type="EMBL" id="PWU98655.1"/>
    </source>
</evidence>
<dbReference type="Gene3D" id="2.102.10.10">
    <property type="entry name" value="Rieske [2Fe-2S] iron-sulphur domain"/>
    <property type="match status" value="1"/>
</dbReference>
<dbReference type="SUPFAM" id="SSF63380">
    <property type="entry name" value="Riboflavin synthase domain-like"/>
    <property type="match status" value="1"/>
</dbReference>
<dbReference type="VEuPathDB" id="TriTrypDB:C3747_45g179"/>
<dbReference type="Gene3D" id="2.40.30.10">
    <property type="entry name" value="Translation factors"/>
    <property type="match status" value="1"/>
</dbReference>
<dbReference type="VEuPathDB" id="TriTrypDB:Tc_MARK_5098"/>
<dbReference type="VEuPathDB" id="TriTrypDB:TcCL_NonESM13068"/>
<dbReference type="InterPro" id="IPR017938">
    <property type="entry name" value="Riboflavin_synthase-like_b-brl"/>
</dbReference>
<dbReference type="VEuPathDB" id="TriTrypDB:ECC02_002212"/>
<dbReference type="InterPro" id="IPR036922">
    <property type="entry name" value="Rieske_2Fe-2S_sf"/>
</dbReference>
<evidence type="ECO:0000256" key="1">
    <source>
        <dbReference type="ARBA" id="ARBA00022714"/>
    </source>
</evidence>
<dbReference type="InterPro" id="IPR039261">
    <property type="entry name" value="FNR_nucleotide-bd"/>
</dbReference>
<dbReference type="SUPFAM" id="SSF52343">
    <property type="entry name" value="Ferredoxin reductase-like, C-terminal NADP-linked domain"/>
    <property type="match status" value="1"/>
</dbReference>
<sequence length="472" mass="52788">MATTGRFYVGPAASFKEKSRQLVKCDKRNIAVYRYKDRFYALDNACYHHGGPLLEGDIEEMGSHPCVVCPWHEYRITLDTGEGLYWALQMTPEGVPDKKAPQKVCSKGMKQRTHIVTVEDGEVFVTLNNSGPRLASDNYAEMVIANMQGAMISPLEDSRRTHRSMNGLGAGIHSGVRSGHVFAGMVTGNRMQQFSYLNHLILTCVAVEPVCDDTQEYYFRLSEGELDTSSLVPGQFVDLKLPIAAPPGRHFVRRWTMVELNKEGCDFTLIIKTAEHSNSGTAWMSNNALHQRFSLVHYGGSFTLTHHMSRLREVGGRVVMLSAGIAMTAPYSSLRQEFEGKSMQGIPKLRIIHLHVERRVSCVAKLEDFVRWHHSKTEHLEYQFHCYLTKQQELSANAAGDESLWSLFTCGRRPAEKDIQSFVGDFLGPSSSVLAMVCGPPAFVRMAKEVLLACGVLPSDVLTDEDDEYNSL</sequence>
<dbReference type="VEuPathDB" id="TriTrypDB:TcCLB.504077.50"/>